<accession>A0A7R9Q0A1</accession>
<protein>
    <submittedName>
        <fullName evidence="1">Uncharacterized protein</fullName>
    </submittedName>
</protein>
<reference evidence="1" key="1">
    <citation type="submission" date="2020-11" db="EMBL/GenBank/DDBJ databases">
        <authorList>
            <person name="Tran Van P."/>
        </authorList>
    </citation>
    <scope>NUCLEOTIDE SEQUENCE</scope>
</reference>
<sequence>MGTTGQTTGNQLLQAMQTTLTRWDDLGQQITGQVSSRLESMENQLHDLAKQFRLNLFNNTNKNNTTHAIKTSN</sequence>
<evidence type="ECO:0000313" key="2">
    <source>
        <dbReference type="Proteomes" id="UP000759131"/>
    </source>
</evidence>
<gene>
    <name evidence="1" type="ORF">OSB1V03_LOCUS7835</name>
</gene>
<dbReference type="EMBL" id="OC859283">
    <property type="protein sequence ID" value="CAD7627408.1"/>
    <property type="molecule type" value="Genomic_DNA"/>
</dbReference>
<keyword evidence="2" id="KW-1185">Reference proteome</keyword>
<dbReference type="OrthoDB" id="10474847at2759"/>
<dbReference type="AlphaFoldDB" id="A0A7R9Q0A1"/>
<dbReference type="Proteomes" id="UP000759131">
    <property type="component" value="Unassembled WGS sequence"/>
</dbReference>
<name>A0A7R9Q0A1_9ACAR</name>
<organism evidence="1">
    <name type="scientific">Medioppia subpectinata</name>
    <dbReference type="NCBI Taxonomy" id="1979941"/>
    <lineage>
        <taxon>Eukaryota</taxon>
        <taxon>Metazoa</taxon>
        <taxon>Ecdysozoa</taxon>
        <taxon>Arthropoda</taxon>
        <taxon>Chelicerata</taxon>
        <taxon>Arachnida</taxon>
        <taxon>Acari</taxon>
        <taxon>Acariformes</taxon>
        <taxon>Sarcoptiformes</taxon>
        <taxon>Oribatida</taxon>
        <taxon>Brachypylina</taxon>
        <taxon>Oppioidea</taxon>
        <taxon>Oppiidae</taxon>
        <taxon>Medioppia</taxon>
    </lineage>
</organism>
<dbReference type="EMBL" id="CAJPIZ010004708">
    <property type="protein sequence ID" value="CAG2107838.1"/>
    <property type="molecule type" value="Genomic_DNA"/>
</dbReference>
<proteinExistence type="predicted"/>
<evidence type="ECO:0000313" key="1">
    <source>
        <dbReference type="EMBL" id="CAD7627408.1"/>
    </source>
</evidence>